<dbReference type="EMBL" id="SMLW01000676">
    <property type="protein sequence ID" value="MTI28993.1"/>
    <property type="molecule type" value="Genomic_DNA"/>
</dbReference>
<gene>
    <name evidence="3" type="ORF">E1163_28790</name>
</gene>
<proteinExistence type="predicted"/>
<evidence type="ECO:0000313" key="4">
    <source>
        <dbReference type="Proteomes" id="UP000798808"/>
    </source>
</evidence>
<dbReference type="Proteomes" id="UP000798808">
    <property type="component" value="Unassembled WGS sequence"/>
</dbReference>
<feature type="chain" id="PRO_5046756728" evidence="1">
    <location>
        <begin position="30"/>
        <end position="1409"/>
    </location>
</feature>
<feature type="signal peptide" evidence="1">
    <location>
        <begin position="1"/>
        <end position="29"/>
    </location>
</feature>
<dbReference type="Pfam" id="PF18962">
    <property type="entry name" value="Por_Secre_tail"/>
    <property type="match status" value="1"/>
</dbReference>
<dbReference type="InterPro" id="IPR026444">
    <property type="entry name" value="Secre_tail"/>
</dbReference>
<dbReference type="SUPFAM" id="SSF49299">
    <property type="entry name" value="PKD domain"/>
    <property type="match status" value="1"/>
</dbReference>
<reference evidence="3 4" key="1">
    <citation type="submission" date="2019-02" db="EMBL/GenBank/DDBJ databases">
        <authorList>
            <person name="Goldberg S.R."/>
            <person name="Haltli B.A."/>
            <person name="Correa H."/>
            <person name="Russell K.G."/>
        </authorList>
    </citation>
    <scope>NUCLEOTIDE SEQUENCE [LARGE SCALE GENOMIC DNA]</scope>
    <source>
        <strain evidence="3 4">JCM 16186</strain>
    </source>
</reference>
<name>A0ABW9RYD3_9BACT</name>
<keyword evidence="1" id="KW-0732">Signal</keyword>
<feature type="domain" description="Secretion system C-terminal sorting" evidence="2">
    <location>
        <begin position="1332"/>
        <end position="1407"/>
    </location>
</feature>
<keyword evidence="4" id="KW-1185">Reference proteome</keyword>
<dbReference type="NCBIfam" id="TIGR04183">
    <property type="entry name" value="Por_Secre_tail"/>
    <property type="match status" value="1"/>
</dbReference>
<protein>
    <submittedName>
        <fullName evidence="3">T9SS type A sorting domain-containing protein</fullName>
    </submittedName>
</protein>
<accession>A0ABW9RYD3</accession>
<dbReference type="Pfam" id="PF13573">
    <property type="entry name" value="SprB"/>
    <property type="match status" value="4"/>
</dbReference>
<dbReference type="InterPro" id="IPR035986">
    <property type="entry name" value="PKD_dom_sf"/>
</dbReference>
<organism evidence="3 4">
    <name type="scientific">Fulvivirga kasyanovii</name>
    <dbReference type="NCBI Taxonomy" id="396812"/>
    <lineage>
        <taxon>Bacteria</taxon>
        <taxon>Pseudomonadati</taxon>
        <taxon>Bacteroidota</taxon>
        <taxon>Cytophagia</taxon>
        <taxon>Cytophagales</taxon>
        <taxon>Fulvivirgaceae</taxon>
        <taxon>Fulvivirga</taxon>
    </lineage>
</organism>
<dbReference type="InterPro" id="IPR013783">
    <property type="entry name" value="Ig-like_fold"/>
</dbReference>
<dbReference type="Gene3D" id="2.60.40.10">
    <property type="entry name" value="Immunoglobulins"/>
    <property type="match status" value="1"/>
</dbReference>
<dbReference type="Gene3D" id="2.60.40.740">
    <property type="match status" value="1"/>
</dbReference>
<comment type="caution">
    <text evidence="3">The sequence shown here is derived from an EMBL/GenBank/DDBJ whole genome shotgun (WGS) entry which is preliminary data.</text>
</comment>
<evidence type="ECO:0000259" key="2">
    <source>
        <dbReference type="Pfam" id="PF18962"/>
    </source>
</evidence>
<evidence type="ECO:0000256" key="1">
    <source>
        <dbReference type="SAM" id="SignalP"/>
    </source>
</evidence>
<evidence type="ECO:0000313" key="3">
    <source>
        <dbReference type="EMBL" id="MTI28993.1"/>
    </source>
</evidence>
<dbReference type="InterPro" id="IPR025667">
    <property type="entry name" value="SprB_repeat"/>
</dbReference>
<sequence length="1409" mass="152167">MKLKFNIKMIKKAALIFGGLLFIMPLASAQNTNGHMSVRVTKTIGYYGDGSNGSPEYKHRFVYDAASPELAVDGGAEATWYNTSLTLYNGSYTNAPQNFYINYRAYEYDGGGGGDNDDAKIGPIKFNFYPLQYTAGSANKIYILMYMLNCSPSREMYTSITAYTNRVNQLRSIPSCAAPIAIYDWIYGAEITVQYTTPTPILSELAIPAQKCLNDYIHMDVKVNPAFSKDVSYTYEYLINREETEYLECVPNPAYCGPCSGGTPLAIENPFGAIQNAAPIDGGNNPCCDEPPTICTVKKKLAWRALPASAYIAQELTNQKDTVMIHLGSIPGISSKVKSNGNTKVEIRARAKADNSTSDYSNVVGVDISAAAPTFTIASVTPSCQGAKTGTIQLTNVKGLGSYRYFVQTGQCPDPEDDSCVGIGAVSGTFSGTNYTITGVPPGKLYIYIANIGGALGNCATSAVKTVDAIALPAFITMNPDDVSCPEGGDGSVSFSVAGGKEPFNYSISNNAGTFKVGGAVREGSFTGLKAGEYKVTVTDGCLKQDNHDITIEQPAKVSATSEPTAPQCANEPDGHITIDASYDKAYGSYVLDGSGKFNYRLYDDSNQLVDEELNTTSTSHTFSGLPGGAYTIKVNDVEQSGCTPFEKTETVEAVVPLAATLVDQQNISCYNAADGRIELSGSGGFNTYIYRIRHVDSGNDITNSNGQFTGLEPGDYEMFIKNDAACTDQYQVPGLVTLTQPDEMVINVTQKNITCFESDNGQLTVSAEGLLSNYTFQWEWNGASYKSGNQSQSMSLTGLFPGIYQLTVTNSNGCVKSSQSYKLEEPEILTIDAVDVERPECFGEVDGAIIPHMSGGWGDFTWYYSDDNQTTWTAYDENKQFGPATYHIKVIDIEGCETVYPDAIEFLAPDEPLDLELSITSRNGYGVSCFGGADGEVNLTGSGGIAFNSDSPYLYSVDSEAFATAPVIGGLAAGDHTFYIKDANGCVVEKILNLPEPEVLGLSLANKTDVKCFGDNSGSITMVANGGVAGYEYNINGGAYVAEPSFASLTSGTYTLGVKDLNGCETFTEVTIIELNNPMELGATVVNSSCYTYDNGHIETTMQGGVEPYSYSWSHGAATKDVASLAPGTYTLTVTDAEGCITQGEYEITEPDNIDIEPEATLCQGQTYTIDVTYDAVGAQYFWSSPNGFTSNDARITIEQEGIYTAEVSLPNGCVMSEQFELKRSDVLFNVNFLTATELEAGDTVVLVDVTDPRPDSVEWYFGGDIKVIDASEGHPQLFYSQAGEYEIGFTAYFGGCVDHQTKTIKVYNKDEKPNNGRIFFGEIGIKTAKVYPNPNQGKFEVALELHQRADLILEIYDMYGLMVTEKQFSGRNFYTTSFDLSDQQSGVYLLRAVSGDEETVIKVLVNK</sequence>